<dbReference type="InterPro" id="IPR002885">
    <property type="entry name" value="PPR_rpt"/>
</dbReference>
<keyword evidence="1" id="KW-0677">Repeat</keyword>
<keyword evidence="3" id="KW-1185">Reference proteome</keyword>
<gene>
    <name evidence="4" type="primary">LOC105058930</name>
</gene>
<dbReference type="InterPro" id="IPR046848">
    <property type="entry name" value="E_motif"/>
</dbReference>
<dbReference type="InterPro" id="IPR046960">
    <property type="entry name" value="PPR_At4g14850-like_plant"/>
</dbReference>
<dbReference type="PROSITE" id="PS51375">
    <property type="entry name" value="PPR"/>
    <property type="match status" value="4"/>
</dbReference>
<feature type="repeat" description="PPR" evidence="2">
    <location>
        <begin position="177"/>
        <end position="211"/>
    </location>
</feature>
<dbReference type="Pfam" id="PF13041">
    <property type="entry name" value="PPR_2"/>
    <property type="match status" value="3"/>
</dbReference>
<name>A0A6I9SB75_ELAGV</name>
<dbReference type="Pfam" id="PF20431">
    <property type="entry name" value="E_motif"/>
    <property type="match status" value="1"/>
</dbReference>
<dbReference type="Pfam" id="PF01535">
    <property type="entry name" value="PPR"/>
    <property type="match status" value="4"/>
</dbReference>
<sequence length="603" mass="67273">MPAAVPAKLTPLRAHLLSLLKECRTVDHLKQIHSLLVTSGLPGDAFPTAKILHLASLSLPADISYASLIFHQIYRPHVSLYNTILRGYSLRSHHVKAINLYSQMLRDGVFPNEHTYPLVLKAFSRSQNENPNQIYAQISKLGFDNDSFVQNSLVAVYAKAGDFGSARKLFDGIRNRDFISWTAMVHGYVDNDRPVEGLALFAEMKSVGVEIDEVIVVSVLKGAAMVGNIWLGKCIHGFYVECGRVKWDAYIGGALVDMYAKCGYCDHARRLFEEMPCRNVVSWSALIAGYVQCNEFIDALSFFRDMLVRGMKPNQVTLATVLTACAQLGALDQGRWIHSYIERNKLELNSILGTALIDMYAKCGCIDDAFMIFHVIPEKDVYPWTALISGMAMHGRASECLDLFLQMVKERVQPNEVTFIGVLCACSHGGLVDQGQSYFDCMIKDCGISPKLEHYGCMVDLLGRAGRLREALCLIESMTMEPSAGIWGALLNACMIHKNFELGESIGKHLVRMEPHHSGRYVLLANIYSLSRKWDEAANLRRTMKGRSVEKTRGCSWIEVTGAIHEFVAFGESHSESKNIYETLDGLTELIKLEGYVPDSHQA</sequence>
<evidence type="ECO:0000256" key="1">
    <source>
        <dbReference type="ARBA" id="ARBA00022737"/>
    </source>
</evidence>
<evidence type="ECO:0000313" key="4">
    <source>
        <dbReference type="RefSeq" id="XP_010940317.1"/>
    </source>
</evidence>
<dbReference type="GO" id="GO:0009451">
    <property type="term" value="P:RNA modification"/>
    <property type="evidence" value="ECO:0007669"/>
    <property type="project" value="InterPro"/>
</dbReference>
<dbReference type="InterPro" id="IPR011990">
    <property type="entry name" value="TPR-like_helical_dom_sf"/>
</dbReference>
<accession>A0A6I9SB75</accession>
<dbReference type="FunFam" id="1.25.40.10:FF:000031">
    <property type="entry name" value="Pentatricopeptide repeat-containing protein mitochondrial"/>
    <property type="match status" value="2"/>
</dbReference>
<dbReference type="PANTHER" id="PTHR47926:SF463">
    <property type="entry name" value="PENTATRICOPEPTIDE REPEAT-CONTAINING PROTEIN"/>
    <property type="match status" value="1"/>
</dbReference>
<dbReference type="RefSeq" id="XP_010940317.1">
    <property type="nucleotide sequence ID" value="XM_010942015.3"/>
</dbReference>
<dbReference type="PANTHER" id="PTHR47926">
    <property type="entry name" value="PENTATRICOPEPTIDE REPEAT-CONTAINING PROTEIN"/>
    <property type="match status" value="1"/>
</dbReference>
<dbReference type="GO" id="GO:0003723">
    <property type="term" value="F:RNA binding"/>
    <property type="evidence" value="ECO:0007669"/>
    <property type="project" value="InterPro"/>
</dbReference>
<feature type="repeat" description="PPR" evidence="2">
    <location>
        <begin position="279"/>
        <end position="313"/>
    </location>
</feature>
<dbReference type="FunFam" id="1.25.40.10:FF:000470">
    <property type="entry name" value="Pentatricopeptide repeat-containing protein At5g66520"/>
    <property type="match status" value="1"/>
</dbReference>
<evidence type="ECO:0000256" key="2">
    <source>
        <dbReference type="PROSITE-ProRule" id="PRU00708"/>
    </source>
</evidence>
<feature type="repeat" description="PPR" evidence="2">
    <location>
        <begin position="380"/>
        <end position="414"/>
    </location>
</feature>
<evidence type="ECO:0000313" key="3">
    <source>
        <dbReference type="Proteomes" id="UP000504607"/>
    </source>
</evidence>
<protein>
    <submittedName>
        <fullName evidence="4">Pentatricopeptide repeat-containing protein At1g50270</fullName>
    </submittedName>
</protein>
<dbReference type="Proteomes" id="UP000504607">
    <property type="component" value="Chromosome 16"/>
</dbReference>
<dbReference type="Gene3D" id="1.25.40.10">
    <property type="entry name" value="Tetratricopeptide repeat domain"/>
    <property type="match status" value="5"/>
</dbReference>
<dbReference type="InParanoid" id="A0A6I9SB75"/>
<reference evidence="4" key="1">
    <citation type="submission" date="2025-08" db="UniProtKB">
        <authorList>
            <consortium name="RefSeq"/>
        </authorList>
    </citation>
    <scope>IDENTIFICATION</scope>
</reference>
<dbReference type="FunFam" id="1.25.40.10:FF:000366">
    <property type="entry name" value="Pentatricopeptide (PPR) repeat-containing protein"/>
    <property type="match status" value="1"/>
</dbReference>
<dbReference type="NCBIfam" id="TIGR00756">
    <property type="entry name" value="PPR"/>
    <property type="match status" value="5"/>
</dbReference>
<organism evidence="3 4">
    <name type="scientific">Elaeis guineensis var. tenera</name>
    <name type="common">Oil palm</name>
    <dbReference type="NCBI Taxonomy" id="51953"/>
    <lineage>
        <taxon>Eukaryota</taxon>
        <taxon>Viridiplantae</taxon>
        <taxon>Streptophyta</taxon>
        <taxon>Embryophyta</taxon>
        <taxon>Tracheophyta</taxon>
        <taxon>Spermatophyta</taxon>
        <taxon>Magnoliopsida</taxon>
        <taxon>Liliopsida</taxon>
        <taxon>Arecaceae</taxon>
        <taxon>Arecoideae</taxon>
        <taxon>Cocoseae</taxon>
        <taxon>Elaeidinae</taxon>
        <taxon>Elaeis</taxon>
    </lineage>
</organism>
<dbReference type="AlphaFoldDB" id="A0A6I9SB75"/>
<dbReference type="KEGG" id="egu:105058930"/>
<dbReference type="OrthoDB" id="185373at2759"/>
<feature type="repeat" description="PPR" evidence="2">
    <location>
        <begin position="77"/>
        <end position="111"/>
    </location>
</feature>
<dbReference type="GeneID" id="105058930"/>
<proteinExistence type="predicted"/>